<dbReference type="STRING" id="440168.SAMN04487974_11378"/>
<proteinExistence type="predicted"/>
<dbReference type="SUPFAM" id="SSF51445">
    <property type="entry name" value="(Trans)glycosidases"/>
    <property type="match status" value="1"/>
</dbReference>
<gene>
    <name evidence="1" type="ORF">SAMN04487974_11378</name>
</gene>
<dbReference type="InterPro" id="IPR017853">
    <property type="entry name" value="GH"/>
</dbReference>
<dbReference type="EMBL" id="FNCS01000013">
    <property type="protein sequence ID" value="SDG94692.1"/>
    <property type="molecule type" value="Genomic_DNA"/>
</dbReference>
<dbReference type="RefSeq" id="WP_090597840.1">
    <property type="nucleotide sequence ID" value="NZ_FNCS01000013.1"/>
</dbReference>
<organism evidence="1 2">
    <name type="scientific">Pelagibacterium luteolum</name>
    <dbReference type="NCBI Taxonomy" id="440168"/>
    <lineage>
        <taxon>Bacteria</taxon>
        <taxon>Pseudomonadati</taxon>
        <taxon>Pseudomonadota</taxon>
        <taxon>Alphaproteobacteria</taxon>
        <taxon>Hyphomicrobiales</taxon>
        <taxon>Devosiaceae</taxon>
        <taxon>Pelagibacterium</taxon>
    </lineage>
</organism>
<sequence>MTKISIDGEKFLVDGRPIYEGRTYKGNPVEGLLFNTRMVQAIFDDENPETAENWAYPDTGKWDADRNVDEFIAALPTYLAHGVKAFTLNLQGGMPITGTERVQPWLNTAIDPKGNLKPKHMARLHKVLAAADALGMVAIVGYYYFGQDQYLDDDDAIRAGVVNATRWLLETGFENILVEINNECDIPHYDHDLLMPGRVHELVELARSIEIDGRKLPIATSFSGGFFHSDIAKGVPTEAVIEASDFIIVHSNKWNEEQTREVVRAVRAKPAFQRRPMPIVINEDSVSAENMFAAVEVYAPWGYYDQGKNNYRDGYQSPPVNWGISTPEKERFFKGVAEITGTKVAS</sequence>
<protein>
    <submittedName>
        <fullName evidence="1">Uncharacterized protein</fullName>
    </submittedName>
</protein>
<keyword evidence="2" id="KW-1185">Reference proteome</keyword>
<evidence type="ECO:0000313" key="1">
    <source>
        <dbReference type="EMBL" id="SDG94692.1"/>
    </source>
</evidence>
<name>A0A1G7YDR2_9HYPH</name>
<dbReference type="Proteomes" id="UP000199495">
    <property type="component" value="Unassembled WGS sequence"/>
</dbReference>
<evidence type="ECO:0000313" key="2">
    <source>
        <dbReference type="Proteomes" id="UP000199495"/>
    </source>
</evidence>
<dbReference type="AlphaFoldDB" id="A0A1G7YDR2"/>
<accession>A0A1G7YDR2</accession>
<reference evidence="1 2" key="1">
    <citation type="submission" date="2016-10" db="EMBL/GenBank/DDBJ databases">
        <authorList>
            <person name="de Groot N.N."/>
        </authorList>
    </citation>
    <scope>NUCLEOTIDE SEQUENCE [LARGE SCALE GENOMIC DNA]</scope>
    <source>
        <strain evidence="1 2">CGMCC 1.10267</strain>
    </source>
</reference>
<dbReference type="OrthoDB" id="7813231at2"/>